<evidence type="ECO:0000256" key="3">
    <source>
        <dbReference type="ARBA" id="ARBA00022989"/>
    </source>
</evidence>
<keyword evidence="4 6" id="KW-0472">Membrane</keyword>
<protein>
    <submittedName>
        <fullName evidence="8">Uncharacterized protein</fullName>
    </submittedName>
</protein>
<evidence type="ECO:0000313" key="8">
    <source>
        <dbReference type="EMBL" id="WPH00420.1"/>
    </source>
</evidence>
<feature type="signal peptide" evidence="7">
    <location>
        <begin position="1"/>
        <end position="24"/>
    </location>
</feature>
<dbReference type="GO" id="GO:0016020">
    <property type="term" value="C:membrane"/>
    <property type="evidence" value="ECO:0007669"/>
    <property type="project" value="UniProtKB-SubCell"/>
</dbReference>
<dbReference type="InterPro" id="IPR051694">
    <property type="entry name" value="Immunoregulatory_rcpt-like"/>
</dbReference>
<evidence type="ECO:0000256" key="7">
    <source>
        <dbReference type="SAM" id="SignalP"/>
    </source>
</evidence>
<keyword evidence="3 6" id="KW-1133">Transmembrane helix</keyword>
<accession>A0AAQ3R9R5</accession>
<feature type="transmembrane region" description="Helical" evidence="6">
    <location>
        <begin position="116"/>
        <end position="138"/>
    </location>
</feature>
<feature type="chain" id="PRO_5042938552" evidence="7">
    <location>
        <begin position="25"/>
        <end position="358"/>
    </location>
</feature>
<keyword evidence="7" id="KW-0732">Signal</keyword>
<evidence type="ECO:0000313" key="9">
    <source>
        <dbReference type="Proteomes" id="UP001303373"/>
    </source>
</evidence>
<evidence type="ECO:0000256" key="1">
    <source>
        <dbReference type="ARBA" id="ARBA00004167"/>
    </source>
</evidence>
<dbReference type="Proteomes" id="UP001303373">
    <property type="component" value="Chromosome 4"/>
</dbReference>
<feature type="region of interest" description="Disordered" evidence="5">
    <location>
        <begin position="191"/>
        <end position="238"/>
    </location>
</feature>
<dbReference type="AlphaFoldDB" id="A0AAQ3R9R5"/>
<keyword evidence="9" id="KW-1185">Reference proteome</keyword>
<evidence type="ECO:0000256" key="4">
    <source>
        <dbReference type="ARBA" id="ARBA00023136"/>
    </source>
</evidence>
<evidence type="ECO:0000256" key="6">
    <source>
        <dbReference type="SAM" id="Phobius"/>
    </source>
</evidence>
<feature type="region of interest" description="Disordered" evidence="5">
    <location>
        <begin position="262"/>
        <end position="358"/>
    </location>
</feature>
<dbReference type="GO" id="GO:0071944">
    <property type="term" value="C:cell periphery"/>
    <property type="evidence" value="ECO:0007669"/>
    <property type="project" value="UniProtKB-ARBA"/>
</dbReference>
<proteinExistence type="predicted"/>
<comment type="subcellular location">
    <subcellularLocation>
        <location evidence="1">Membrane</location>
        <topology evidence="1">Single-pass membrane protein</topology>
    </subcellularLocation>
</comment>
<reference evidence="8 9" key="1">
    <citation type="submission" date="2023-11" db="EMBL/GenBank/DDBJ databases">
        <title>An acidophilic fungus is an integral part of prey digestion in a carnivorous sundew plant.</title>
        <authorList>
            <person name="Tsai I.J."/>
        </authorList>
    </citation>
    <scope>NUCLEOTIDE SEQUENCE [LARGE SCALE GENOMIC DNA]</scope>
    <source>
        <strain evidence="8">169a</strain>
    </source>
</reference>
<sequence>MSSVNALSVLLAALPSDVVSSIEAEYTFLTKVNVGATTTSTELRSSASFAEVFSSHSVLPSSSKARSQSTLSTLSTVTKAPSTRSLLPSSTSSHPTLQTPNSSDTSQPHQLKNASIAGITTGVTAAVVFMLLFALFLFRRKREGKAPFKQSGGHEDSEKTYPEIAWLYDAKRTGSQNHRTRPIAEYNQSAAGTACHDRDESGDGLLAPRDGTVEIDSTASDSREYFTPPTTPPSRWNGKARYDALTLIPNSNAEDPLLAPVYISGGQASPSRSPARNPSPGFPQGNPVSHPVVSVNAAVSPDTAPPKNHSRRQRSSLGIPGEARKPLTAIHEESHYRVNRSPETLPNPLRSNPLRHST</sequence>
<keyword evidence="2 6" id="KW-0812">Transmembrane</keyword>
<evidence type="ECO:0000256" key="5">
    <source>
        <dbReference type="SAM" id="MobiDB-lite"/>
    </source>
</evidence>
<organism evidence="8 9">
    <name type="scientific">Acrodontium crateriforme</name>
    <dbReference type="NCBI Taxonomy" id="150365"/>
    <lineage>
        <taxon>Eukaryota</taxon>
        <taxon>Fungi</taxon>
        <taxon>Dikarya</taxon>
        <taxon>Ascomycota</taxon>
        <taxon>Pezizomycotina</taxon>
        <taxon>Dothideomycetes</taxon>
        <taxon>Dothideomycetidae</taxon>
        <taxon>Mycosphaerellales</taxon>
        <taxon>Teratosphaeriaceae</taxon>
        <taxon>Acrodontium</taxon>
    </lineage>
</organism>
<evidence type="ECO:0000256" key="2">
    <source>
        <dbReference type="ARBA" id="ARBA00022692"/>
    </source>
</evidence>
<dbReference type="PANTHER" id="PTHR15549:SF26">
    <property type="entry name" value="AXIAL BUDDING PATTERN PROTEIN 2-RELATED"/>
    <property type="match status" value="1"/>
</dbReference>
<feature type="compositionally biased region" description="Low complexity" evidence="5">
    <location>
        <begin position="70"/>
        <end position="100"/>
    </location>
</feature>
<feature type="region of interest" description="Disordered" evidence="5">
    <location>
        <begin position="70"/>
        <end position="109"/>
    </location>
</feature>
<gene>
    <name evidence="8" type="ORF">R9X50_00324700</name>
</gene>
<dbReference type="EMBL" id="CP138583">
    <property type="protein sequence ID" value="WPH00420.1"/>
    <property type="molecule type" value="Genomic_DNA"/>
</dbReference>
<name>A0AAQ3R9R5_9PEZI</name>
<feature type="compositionally biased region" description="Low complexity" evidence="5">
    <location>
        <begin position="268"/>
        <end position="279"/>
    </location>
</feature>
<dbReference type="PANTHER" id="PTHR15549">
    <property type="entry name" value="PAIRED IMMUNOGLOBULIN-LIKE TYPE 2 RECEPTOR"/>
    <property type="match status" value="1"/>
</dbReference>
<feature type="compositionally biased region" description="Basic and acidic residues" evidence="5">
    <location>
        <begin position="322"/>
        <end position="336"/>
    </location>
</feature>